<keyword evidence="2" id="KW-0472">Membrane</keyword>
<feature type="region of interest" description="Disordered" evidence="1">
    <location>
        <begin position="1"/>
        <end position="25"/>
    </location>
</feature>
<keyword evidence="2" id="KW-1133">Transmembrane helix</keyword>
<accession>A0A917BS25</accession>
<feature type="transmembrane region" description="Helical" evidence="2">
    <location>
        <begin position="33"/>
        <end position="52"/>
    </location>
</feature>
<comment type="caution">
    <text evidence="3">The sequence shown here is derived from an EMBL/GenBank/DDBJ whole genome shotgun (WGS) entry which is preliminary data.</text>
</comment>
<evidence type="ECO:0000256" key="1">
    <source>
        <dbReference type="SAM" id="MobiDB-lite"/>
    </source>
</evidence>
<sequence>MNDSTTSPNRSAGAAVAPTASRPRRQGWRDPRLLVGVLIVAVSVLLGVRVLASADDTVAVWAATKDLPSGTEVGRGDLVSRQLRFTRSEDADRYLSADEALPSDRVLGRAVGSGELLPRAALDDSSDELVEVPLAVEVDAVPATVREGSVVDVWVTPDAASAAGAGGRLTEAERILDDVTVVRAARVEDTLAPSGTRQIIVGVTQSQADELGPALGRSAAGHVVITRQA</sequence>
<evidence type="ECO:0008006" key="5">
    <source>
        <dbReference type="Google" id="ProtNLM"/>
    </source>
</evidence>
<keyword evidence="4" id="KW-1185">Reference proteome</keyword>
<dbReference type="RefSeq" id="WP_188781212.1">
    <property type="nucleotide sequence ID" value="NZ_BMKQ01000002.1"/>
</dbReference>
<evidence type="ECO:0000313" key="4">
    <source>
        <dbReference type="Proteomes" id="UP000649179"/>
    </source>
</evidence>
<gene>
    <name evidence="3" type="ORF">GCM10011519_33150</name>
</gene>
<dbReference type="Proteomes" id="UP000649179">
    <property type="component" value="Unassembled WGS sequence"/>
</dbReference>
<dbReference type="AlphaFoldDB" id="A0A917BS25"/>
<evidence type="ECO:0000256" key="2">
    <source>
        <dbReference type="SAM" id="Phobius"/>
    </source>
</evidence>
<feature type="compositionally biased region" description="Polar residues" evidence="1">
    <location>
        <begin position="1"/>
        <end position="10"/>
    </location>
</feature>
<proteinExistence type="predicted"/>
<evidence type="ECO:0000313" key="3">
    <source>
        <dbReference type="EMBL" id="GGF56623.1"/>
    </source>
</evidence>
<keyword evidence="2" id="KW-0812">Transmembrane</keyword>
<reference evidence="3" key="1">
    <citation type="journal article" date="2014" name="Int. J. Syst. Evol. Microbiol.">
        <title>Complete genome sequence of Corynebacterium casei LMG S-19264T (=DSM 44701T), isolated from a smear-ripened cheese.</title>
        <authorList>
            <consortium name="US DOE Joint Genome Institute (JGI-PGF)"/>
            <person name="Walter F."/>
            <person name="Albersmeier A."/>
            <person name="Kalinowski J."/>
            <person name="Ruckert C."/>
        </authorList>
    </citation>
    <scope>NUCLEOTIDE SEQUENCE</scope>
    <source>
        <strain evidence="3">CGMCC 1.16067</strain>
    </source>
</reference>
<reference evidence="3" key="2">
    <citation type="submission" date="2020-09" db="EMBL/GenBank/DDBJ databases">
        <authorList>
            <person name="Sun Q."/>
            <person name="Zhou Y."/>
        </authorList>
    </citation>
    <scope>NUCLEOTIDE SEQUENCE</scope>
    <source>
        <strain evidence="3">CGMCC 1.16067</strain>
    </source>
</reference>
<organism evidence="3 4">
    <name type="scientific">Marmoricola endophyticus</name>
    <dbReference type="NCBI Taxonomy" id="2040280"/>
    <lineage>
        <taxon>Bacteria</taxon>
        <taxon>Bacillati</taxon>
        <taxon>Actinomycetota</taxon>
        <taxon>Actinomycetes</taxon>
        <taxon>Propionibacteriales</taxon>
        <taxon>Nocardioidaceae</taxon>
        <taxon>Marmoricola</taxon>
    </lineage>
</organism>
<protein>
    <recommendedName>
        <fullName evidence="5">SAF domain-containing protein</fullName>
    </recommendedName>
</protein>
<name>A0A917BS25_9ACTN</name>
<dbReference type="EMBL" id="BMKQ01000002">
    <property type="protein sequence ID" value="GGF56623.1"/>
    <property type="molecule type" value="Genomic_DNA"/>
</dbReference>